<evidence type="ECO:0000256" key="1">
    <source>
        <dbReference type="SAM" id="MobiDB-lite"/>
    </source>
</evidence>
<proteinExistence type="predicted"/>
<organism evidence="2 3">
    <name type="scientific">Prorocentrum cordatum</name>
    <dbReference type="NCBI Taxonomy" id="2364126"/>
    <lineage>
        <taxon>Eukaryota</taxon>
        <taxon>Sar</taxon>
        <taxon>Alveolata</taxon>
        <taxon>Dinophyceae</taxon>
        <taxon>Prorocentrales</taxon>
        <taxon>Prorocentraceae</taxon>
        <taxon>Prorocentrum</taxon>
    </lineage>
</organism>
<evidence type="ECO:0000313" key="2">
    <source>
        <dbReference type="EMBL" id="CAK0839576.1"/>
    </source>
</evidence>
<gene>
    <name evidence="2" type="ORF">PCOR1329_LOCUS35228</name>
</gene>
<keyword evidence="3" id="KW-1185">Reference proteome</keyword>
<name>A0ABN9T4Q7_9DINO</name>
<feature type="compositionally biased region" description="Basic and acidic residues" evidence="1">
    <location>
        <begin position="54"/>
        <end position="64"/>
    </location>
</feature>
<sequence length="101" mass="10797">MAARHGGTIALEQNGVVPSSCARLRGPARRGSARGRLGLGLQLPRRRSAPYPGAERERAQKDLLDTTTPDASSPTCFRFGPEVPACLALHTKDASRNSSSW</sequence>
<dbReference type="EMBL" id="CAUYUJ010014305">
    <property type="protein sequence ID" value="CAK0839576.1"/>
    <property type="molecule type" value="Genomic_DNA"/>
</dbReference>
<evidence type="ECO:0000313" key="3">
    <source>
        <dbReference type="Proteomes" id="UP001189429"/>
    </source>
</evidence>
<protein>
    <submittedName>
        <fullName evidence="2">Uncharacterized protein</fullName>
    </submittedName>
</protein>
<reference evidence="2" key="1">
    <citation type="submission" date="2023-10" db="EMBL/GenBank/DDBJ databases">
        <authorList>
            <person name="Chen Y."/>
            <person name="Shah S."/>
            <person name="Dougan E. K."/>
            <person name="Thang M."/>
            <person name="Chan C."/>
        </authorList>
    </citation>
    <scope>NUCLEOTIDE SEQUENCE [LARGE SCALE GENOMIC DNA]</scope>
</reference>
<feature type="compositionally biased region" description="Polar residues" evidence="1">
    <location>
        <begin position="65"/>
        <end position="75"/>
    </location>
</feature>
<feature type="region of interest" description="Disordered" evidence="1">
    <location>
        <begin position="24"/>
        <end position="75"/>
    </location>
</feature>
<dbReference type="Proteomes" id="UP001189429">
    <property type="component" value="Unassembled WGS sequence"/>
</dbReference>
<feature type="compositionally biased region" description="Low complexity" evidence="1">
    <location>
        <begin position="34"/>
        <end position="43"/>
    </location>
</feature>
<accession>A0ABN9T4Q7</accession>
<comment type="caution">
    <text evidence="2">The sequence shown here is derived from an EMBL/GenBank/DDBJ whole genome shotgun (WGS) entry which is preliminary data.</text>
</comment>